<dbReference type="CDD" id="cd06794">
    <property type="entry name" value="PDZ2_syntenin-like"/>
    <property type="match status" value="1"/>
</dbReference>
<dbReference type="Pfam" id="PF00595">
    <property type="entry name" value="PDZ"/>
    <property type="match status" value="1"/>
</dbReference>
<dbReference type="GO" id="GO:0005886">
    <property type="term" value="C:plasma membrane"/>
    <property type="evidence" value="ECO:0007669"/>
    <property type="project" value="TreeGrafter"/>
</dbReference>
<gene>
    <name evidence="3" type="ORF">RN001_011598</name>
</gene>
<organism evidence="3 4">
    <name type="scientific">Aquatica leii</name>
    <dbReference type="NCBI Taxonomy" id="1421715"/>
    <lineage>
        <taxon>Eukaryota</taxon>
        <taxon>Metazoa</taxon>
        <taxon>Ecdysozoa</taxon>
        <taxon>Arthropoda</taxon>
        <taxon>Hexapoda</taxon>
        <taxon>Insecta</taxon>
        <taxon>Pterygota</taxon>
        <taxon>Neoptera</taxon>
        <taxon>Endopterygota</taxon>
        <taxon>Coleoptera</taxon>
        <taxon>Polyphaga</taxon>
        <taxon>Elateriformia</taxon>
        <taxon>Elateroidea</taxon>
        <taxon>Lampyridae</taxon>
        <taxon>Luciolinae</taxon>
        <taxon>Aquatica</taxon>
    </lineage>
</organism>
<dbReference type="InterPro" id="IPR036034">
    <property type="entry name" value="PDZ_sf"/>
</dbReference>
<dbReference type="Pfam" id="PF17820">
    <property type="entry name" value="PDZ_6"/>
    <property type="match status" value="1"/>
</dbReference>
<dbReference type="SUPFAM" id="SSF50156">
    <property type="entry name" value="PDZ domain-like"/>
    <property type="match status" value="2"/>
</dbReference>
<dbReference type="SMART" id="SM00228">
    <property type="entry name" value="PDZ"/>
    <property type="match status" value="2"/>
</dbReference>
<dbReference type="PROSITE" id="PS50106">
    <property type="entry name" value="PDZ"/>
    <property type="match status" value="2"/>
</dbReference>
<evidence type="ECO:0000313" key="3">
    <source>
        <dbReference type="EMBL" id="KAK4875176.1"/>
    </source>
</evidence>
<feature type="domain" description="PDZ" evidence="2">
    <location>
        <begin position="111"/>
        <end position="190"/>
    </location>
</feature>
<dbReference type="PANTHER" id="PTHR12345:SF3">
    <property type="entry name" value="PDZ DOMAIN-CONTAINING PROTEIN"/>
    <property type="match status" value="1"/>
</dbReference>
<dbReference type="Gene3D" id="2.30.42.10">
    <property type="match status" value="2"/>
</dbReference>
<feature type="domain" description="PDZ" evidence="2">
    <location>
        <begin position="195"/>
        <end position="270"/>
    </location>
</feature>
<evidence type="ECO:0000313" key="4">
    <source>
        <dbReference type="Proteomes" id="UP001353858"/>
    </source>
</evidence>
<proteinExistence type="predicted"/>
<dbReference type="InterPro" id="IPR041489">
    <property type="entry name" value="PDZ_6"/>
</dbReference>
<dbReference type="CDD" id="cd06721">
    <property type="entry name" value="PDZ1_syntenin-like"/>
    <property type="match status" value="1"/>
</dbReference>
<reference evidence="4" key="1">
    <citation type="submission" date="2023-01" db="EMBL/GenBank/DDBJ databases">
        <title>Key to firefly adult light organ development and bioluminescence: homeobox transcription factors regulate luciferase expression and transportation to peroxisome.</title>
        <authorList>
            <person name="Fu X."/>
        </authorList>
    </citation>
    <scope>NUCLEOTIDE SEQUENCE [LARGE SCALE GENOMIC DNA]</scope>
</reference>
<dbReference type="AlphaFoldDB" id="A0AAN7S7H1"/>
<accession>A0AAN7S7H1</accession>
<dbReference type="Proteomes" id="UP001353858">
    <property type="component" value="Unassembled WGS sequence"/>
</dbReference>
<comment type="caution">
    <text evidence="3">The sequence shown here is derived from an EMBL/GenBank/DDBJ whole genome shotgun (WGS) entry which is preliminary data.</text>
</comment>
<sequence length="295" mass="32250">MSIYPSLEDMKYDQLARAQHQAVQQIPLPNYPSPNAPTAPGAGAMYPSLNDYMGLELSEAAILANMPEYNQIAVIPPRDVVPQTNYNNMVAPISGQSLGLYKAQVSHGIRELVLCKDKDGKVGVRVKPINNGIFVCLVIDKSPAALAGLRFGDQILQIDGNTVAGYTMDKVHNLLRKAGVNGISVVVRDRPFERTLTLHKDSTGHVGFQYKNGKIFSIVKDSSAAKNGVLTDHQLLEVEGQNVVGLKDKEILKIIESAGNVVTITVIPSFLYDHMIKQMNTSLIKDLMDHSNPTF</sequence>
<dbReference type="PANTHER" id="PTHR12345">
    <property type="entry name" value="SYNTENIN RELATED"/>
    <property type="match status" value="1"/>
</dbReference>
<dbReference type="InterPro" id="IPR051230">
    <property type="entry name" value="APP-Binding"/>
</dbReference>
<evidence type="ECO:0000259" key="2">
    <source>
        <dbReference type="PROSITE" id="PS50106"/>
    </source>
</evidence>
<keyword evidence="1" id="KW-0677">Repeat</keyword>
<protein>
    <recommendedName>
        <fullName evidence="2">PDZ domain-containing protein</fullName>
    </recommendedName>
</protein>
<name>A0AAN7S7H1_9COLE</name>
<keyword evidence="4" id="KW-1185">Reference proteome</keyword>
<evidence type="ECO:0000256" key="1">
    <source>
        <dbReference type="ARBA" id="ARBA00022737"/>
    </source>
</evidence>
<dbReference type="GO" id="GO:0005737">
    <property type="term" value="C:cytoplasm"/>
    <property type="evidence" value="ECO:0007669"/>
    <property type="project" value="TreeGrafter"/>
</dbReference>
<dbReference type="InterPro" id="IPR001478">
    <property type="entry name" value="PDZ"/>
</dbReference>
<dbReference type="EMBL" id="JARPUR010000005">
    <property type="protein sequence ID" value="KAK4875176.1"/>
    <property type="molecule type" value="Genomic_DNA"/>
</dbReference>
<dbReference type="FunFam" id="2.30.42.10:FF:000043">
    <property type="entry name" value="Syntenin-1 isoform X1"/>
    <property type="match status" value="1"/>
</dbReference>